<reference evidence="2" key="2">
    <citation type="journal article" date="2007" name="Science">
        <title>Draft genome sequence of the sexually transmitted pathogen Trichomonas vaginalis.</title>
        <authorList>
            <person name="Carlton J.M."/>
            <person name="Hirt R.P."/>
            <person name="Silva J.C."/>
            <person name="Delcher A.L."/>
            <person name="Schatz M."/>
            <person name="Zhao Q."/>
            <person name="Wortman J.R."/>
            <person name="Bidwell S.L."/>
            <person name="Alsmark U.C.M."/>
            <person name="Besteiro S."/>
            <person name="Sicheritz-Ponten T."/>
            <person name="Noel C.J."/>
            <person name="Dacks J.B."/>
            <person name="Foster P.G."/>
            <person name="Simillion C."/>
            <person name="Van de Peer Y."/>
            <person name="Miranda-Saavedra D."/>
            <person name="Barton G.J."/>
            <person name="Westrop G.D."/>
            <person name="Mueller S."/>
            <person name="Dessi D."/>
            <person name="Fiori P.L."/>
            <person name="Ren Q."/>
            <person name="Paulsen I."/>
            <person name="Zhang H."/>
            <person name="Bastida-Corcuera F.D."/>
            <person name="Simoes-Barbosa A."/>
            <person name="Brown M.T."/>
            <person name="Hayes R.D."/>
            <person name="Mukherjee M."/>
            <person name="Okumura C.Y."/>
            <person name="Schneider R."/>
            <person name="Smith A.J."/>
            <person name="Vanacova S."/>
            <person name="Villalvazo M."/>
            <person name="Haas B.J."/>
            <person name="Pertea M."/>
            <person name="Feldblyum T.V."/>
            <person name="Utterback T.R."/>
            <person name="Shu C.L."/>
            <person name="Osoegawa K."/>
            <person name="de Jong P.J."/>
            <person name="Hrdy I."/>
            <person name="Horvathova L."/>
            <person name="Zubacova Z."/>
            <person name="Dolezal P."/>
            <person name="Malik S.B."/>
            <person name="Logsdon J.M. Jr."/>
            <person name="Henze K."/>
            <person name="Gupta A."/>
            <person name="Wang C.C."/>
            <person name="Dunne R.L."/>
            <person name="Upcroft J.A."/>
            <person name="Upcroft P."/>
            <person name="White O."/>
            <person name="Salzberg S.L."/>
            <person name="Tang P."/>
            <person name="Chiu C.-H."/>
            <person name="Lee Y.-S."/>
            <person name="Embley T.M."/>
            <person name="Coombs G.H."/>
            <person name="Mottram J.C."/>
            <person name="Tachezy J."/>
            <person name="Fraser-Liggett C.M."/>
            <person name="Johnson P.J."/>
        </authorList>
    </citation>
    <scope>NUCLEOTIDE SEQUENCE [LARGE SCALE GENOMIC DNA]</scope>
    <source>
        <strain evidence="2">G3</strain>
    </source>
</reference>
<evidence type="ECO:0000313" key="3">
    <source>
        <dbReference type="Proteomes" id="UP000001542"/>
    </source>
</evidence>
<dbReference type="VEuPathDB" id="TrichDB:TVAG_135220"/>
<proteinExistence type="predicted"/>
<keyword evidence="1" id="KW-0175">Coiled coil</keyword>
<name>A2FCA6_TRIV3</name>
<dbReference type="AlphaFoldDB" id="A2FCA6"/>
<dbReference type="InParanoid" id="A2FCA6"/>
<reference evidence="2" key="1">
    <citation type="submission" date="2006-10" db="EMBL/GenBank/DDBJ databases">
        <authorList>
            <person name="Amadeo P."/>
            <person name="Zhao Q."/>
            <person name="Wortman J."/>
            <person name="Fraser-Liggett C."/>
            <person name="Carlton J."/>
        </authorList>
    </citation>
    <scope>NUCLEOTIDE SEQUENCE</scope>
    <source>
        <strain evidence="2">G3</strain>
    </source>
</reference>
<dbReference type="Proteomes" id="UP000001542">
    <property type="component" value="Unassembled WGS sequence"/>
</dbReference>
<sequence>MKNQLYCISEGKNLDIFENPFILIDDECNLAKIDFPKICHFSTKMSLEIDIGEIDLPVRINLKFDGKNAVPVDPKRMASMSKLFKINFATLKGDTLDLSSKIEVKTYVNELLALIHNLNPKLNLNILLELLLIVVEWGCPTIEEKLYNALSKNATEDQIFQLILQNFKKYKADKCKDLFRNYYRYLAENFISFSQKNYLLHLENEQIISIINNPDFSRPSRDVYDKILLTIIMSDEKYRYLINKIDLNTTDMNILERLNALLLKDDSTNQYSEISKIYKNRKEMQAKKKDDLYAVFSKLQKINSEKSEHSKERFDKINEQIELLKQKNADIQKKIDGK</sequence>
<accession>A2FCA6</accession>
<dbReference type="KEGG" id="tva:4755254"/>
<organism evidence="2 3">
    <name type="scientific">Trichomonas vaginalis (strain ATCC PRA-98 / G3)</name>
    <dbReference type="NCBI Taxonomy" id="412133"/>
    <lineage>
        <taxon>Eukaryota</taxon>
        <taxon>Metamonada</taxon>
        <taxon>Parabasalia</taxon>
        <taxon>Trichomonadida</taxon>
        <taxon>Trichomonadidae</taxon>
        <taxon>Trichomonas</taxon>
    </lineage>
</organism>
<dbReference type="EMBL" id="DS113714">
    <property type="protein sequence ID" value="EAX97469.1"/>
    <property type="molecule type" value="Genomic_DNA"/>
</dbReference>
<gene>
    <name evidence="2" type="ORF">TVAG_135220</name>
</gene>
<evidence type="ECO:0000313" key="2">
    <source>
        <dbReference type="EMBL" id="EAX97469.1"/>
    </source>
</evidence>
<dbReference type="RefSeq" id="XP_001310399.1">
    <property type="nucleotide sequence ID" value="XM_001310398.1"/>
</dbReference>
<protein>
    <recommendedName>
        <fullName evidence="4">BTB domain-containing protein</fullName>
    </recommendedName>
</protein>
<evidence type="ECO:0000256" key="1">
    <source>
        <dbReference type="SAM" id="Coils"/>
    </source>
</evidence>
<keyword evidence="3" id="KW-1185">Reference proteome</keyword>
<dbReference type="VEuPathDB" id="TrichDB:TVAGG3_0802080"/>
<evidence type="ECO:0008006" key="4">
    <source>
        <dbReference type="Google" id="ProtNLM"/>
    </source>
</evidence>
<feature type="coiled-coil region" evidence="1">
    <location>
        <begin position="307"/>
        <end position="334"/>
    </location>
</feature>